<evidence type="ECO:0000256" key="2">
    <source>
        <dbReference type="SAM" id="SignalP"/>
    </source>
</evidence>
<feature type="compositionally biased region" description="Basic and acidic residues" evidence="1">
    <location>
        <begin position="153"/>
        <end position="170"/>
    </location>
</feature>
<dbReference type="InterPro" id="IPR011641">
    <property type="entry name" value="Tyr-kin_ephrin_A/B_rcpt-like"/>
</dbReference>
<keyword evidence="5" id="KW-1185">Reference proteome</keyword>
<dbReference type="InterPro" id="IPR009030">
    <property type="entry name" value="Growth_fac_rcpt_cys_sf"/>
</dbReference>
<dbReference type="Proteomes" id="UP000256970">
    <property type="component" value="Unassembled WGS sequence"/>
</dbReference>
<accession>A0A383WD27</accession>
<organism evidence="4 5">
    <name type="scientific">Tetradesmus obliquus</name>
    <name type="common">Green alga</name>
    <name type="synonym">Acutodesmus obliquus</name>
    <dbReference type="NCBI Taxonomy" id="3088"/>
    <lineage>
        <taxon>Eukaryota</taxon>
        <taxon>Viridiplantae</taxon>
        <taxon>Chlorophyta</taxon>
        <taxon>core chlorophytes</taxon>
        <taxon>Chlorophyceae</taxon>
        <taxon>CS clade</taxon>
        <taxon>Sphaeropleales</taxon>
        <taxon>Scenedesmaceae</taxon>
        <taxon>Tetradesmus</taxon>
    </lineage>
</organism>
<keyword evidence="2" id="KW-0732">Signal</keyword>
<protein>
    <recommendedName>
        <fullName evidence="3">Tyrosine-protein kinase ephrin type A/B receptor-like domain-containing protein</fullName>
    </recommendedName>
</protein>
<dbReference type="Gene3D" id="2.10.50.10">
    <property type="entry name" value="Tumor Necrosis Factor Receptor, subunit A, domain 2"/>
    <property type="match status" value="1"/>
</dbReference>
<name>A0A383WD27_TETOB</name>
<proteinExistence type="predicted"/>
<dbReference type="EMBL" id="FNXT01001235">
    <property type="protein sequence ID" value="SZX75525.1"/>
    <property type="molecule type" value="Genomic_DNA"/>
</dbReference>
<feature type="region of interest" description="Disordered" evidence="1">
    <location>
        <begin position="71"/>
        <end position="181"/>
    </location>
</feature>
<sequence>MPCGRKIAQTGCICVVLVILSLQQTLAARAAAHQDSAPVSSLLVRPGDAANQHAVQRQLPLPFLYPAAEPQESTTAVAHDTGGRQPSKGRASGSSSSSSSQSGHTKPAAAGALDGLLVPPASGNAAAPPPVKAGGFTPDQTGQGNLGQGSKGGKHDKNNDKNDKGKDKGPTDGLTGGRPPHVPVCDSIPGCQYCPFRSRCQQCLFDGYAKFIRNGRGGCECPPGYGKLQNSTQPPLTRDAPWWADMCLPCPRNASSPGGPIGRAQCQPCRSGTATGKGKGWSACLVSPTCSIGQQPAAGALGCMPCPIGTFQPAAGMQGCLPCPANYTTAGTGSTSILECIVPVCPPGSQLVKQPNSLTGGFGYWCINCSGLDYSIGGLPEQGENQRGLCQPCPPGQVPNLTRNACYNNICPPPDAFFISCNSRFLPANQIPCSALSGPVSLDSFCSAYPLGAQLTWFKGSALNPLTPVFGSPLNPAIIPFPCDDSGTDFYYPFITSWQGFRQDCLCVSGQTNCYFSNGVFQPGVTGTPNTLGNPVVSLQVIP</sequence>
<evidence type="ECO:0000259" key="3">
    <source>
        <dbReference type="Pfam" id="PF07699"/>
    </source>
</evidence>
<dbReference type="AlphaFoldDB" id="A0A383WD27"/>
<reference evidence="4 5" key="1">
    <citation type="submission" date="2016-10" db="EMBL/GenBank/DDBJ databases">
        <authorList>
            <person name="Cai Z."/>
        </authorList>
    </citation>
    <scope>NUCLEOTIDE SEQUENCE [LARGE SCALE GENOMIC DNA]</scope>
</reference>
<dbReference type="SMART" id="SM01411">
    <property type="entry name" value="Ephrin_rec_like"/>
    <property type="match status" value="1"/>
</dbReference>
<evidence type="ECO:0000256" key="1">
    <source>
        <dbReference type="SAM" id="MobiDB-lite"/>
    </source>
</evidence>
<feature type="signal peptide" evidence="2">
    <location>
        <begin position="1"/>
        <end position="27"/>
    </location>
</feature>
<gene>
    <name evidence="4" type="ORF">BQ4739_LOCUS15811</name>
</gene>
<dbReference type="Pfam" id="PF07699">
    <property type="entry name" value="Ephrin_rec_like"/>
    <property type="match status" value="1"/>
</dbReference>
<evidence type="ECO:0000313" key="5">
    <source>
        <dbReference type="Proteomes" id="UP000256970"/>
    </source>
</evidence>
<feature type="chain" id="PRO_5016565941" description="Tyrosine-protein kinase ephrin type A/B receptor-like domain-containing protein" evidence="2">
    <location>
        <begin position="28"/>
        <end position="543"/>
    </location>
</feature>
<dbReference type="STRING" id="3088.A0A383WD27"/>
<feature type="compositionally biased region" description="Low complexity" evidence="1">
    <location>
        <begin position="92"/>
        <end position="103"/>
    </location>
</feature>
<feature type="domain" description="Tyrosine-protein kinase ephrin type A/B receptor-like" evidence="3">
    <location>
        <begin position="299"/>
        <end position="340"/>
    </location>
</feature>
<evidence type="ECO:0000313" key="4">
    <source>
        <dbReference type="EMBL" id="SZX75525.1"/>
    </source>
</evidence>
<dbReference type="SUPFAM" id="SSF57184">
    <property type="entry name" value="Growth factor receptor domain"/>
    <property type="match status" value="1"/>
</dbReference>